<dbReference type="AlphaFoldDB" id="A0A8J7EZZ4"/>
<comment type="caution">
    <text evidence="1">The sequence shown here is derived from an EMBL/GenBank/DDBJ whole genome shotgun (WGS) entry which is preliminary data.</text>
</comment>
<name>A0A8J7EZZ4_9CYAN</name>
<proteinExistence type="predicted"/>
<keyword evidence="2" id="KW-1185">Reference proteome</keyword>
<dbReference type="Proteomes" id="UP000620559">
    <property type="component" value="Unassembled WGS sequence"/>
</dbReference>
<reference evidence="1" key="1">
    <citation type="submission" date="2020-10" db="EMBL/GenBank/DDBJ databases">
        <authorList>
            <person name="Castelo-Branco R."/>
            <person name="Eusebio N."/>
            <person name="Adriana R."/>
            <person name="Vieira A."/>
            <person name="Brugerolle De Fraissinette N."/>
            <person name="Rezende De Castro R."/>
            <person name="Schneider M.P."/>
            <person name="Vasconcelos V."/>
            <person name="Leao P.N."/>
        </authorList>
    </citation>
    <scope>NUCLEOTIDE SEQUENCE</scope>
    <source>
        <strain evidence="1">LEGE 06105</strain>
    </source>
</reference>
<evidence type="ECO:0000313" key="1">
    <source>
        <dbReference type="EMBL" id="MBE9213148.1"/>
    </source>
</evidence>
<sequence length="97" mass="11128">MSWVRIPTSSFLITSTVFIVFALDMARPGYASFALIPNVRPYIATLTTDIRSDIKNLTRFEPLLPKNIQKLDESSNCRTLLDAYNKNALCHFERPNY</sequence>
<accession>A0A8J7EZZ4</accession>
<protein>
    <submittedName>
        <fullName evidence="1">Uncharacterized protein</fullName>
    </submittedName>
</protein>
<gene>
    <name evidence="1" type="ORF">IQ247_10765</name>
</gene>
<evidence type="ECO:0000313" key="2">
    <source>
        <dbReference type="Proteomes" id="UP000620559"/>
    </source>
</evidence>
<organism evidence="1 2">
    <name type="scientific">Plectonema cf. radiosum LEGE 06105</name>
    <dbReference type="NCBI Taxonomy" id="945769"/>
    <lineage>
        <taxon>Bacteria</taxon>
        <taxon>Bacillati</taxon>
        <taxon>Cyanobacteriota</taxon>
        <taxon>Cyanophyceae</taxon>
        <taxon>Oscillatoriophycideae</taxon>
        <taxon>Oscillatoriales</taxon>
        <taxon>Microcoleaceae</taxon>
        <taxon>Plectonema</taxon>
    </lineage>
</organism>
<dbReference type="EMBL" id="JADEWL010000026">
    <property type="protein sequence ID" value="MBE9213148.1"/>
    <property type="molecule type" value="Genomic_DNA"/>
</dbReference>
<dbReference type="RefSeq" id="WP_193919764.1">
    <property type="nucleotide sequence ID" value="NZ_JADEWL010000026.1"/>
</dbReference>